<evidence type="ECO:0000259" key="9">
    <source>
        <dbReference type="PROSITE" id="PS50071"/>
    </source>
</evidence>
<reference evidence="12" key="1">
    <citation type="submission" date="2016-06" db="UniProtKB">
        <authorList>
            <consortium name="WormBaseParasite"/>
        </authorList>
    </citation>
    <scope>IDENTIFICATION</scope>
</reference>
<evidence type="ECO:0000256" key="8">
    <source>
        <dbReference type="SAM" id="MobiDB-lite"/>
    </source>
</evidence>
<dbReference type="PROSITE" id="PS00027">
    <property type="entry name" value="HOMEOBOX_1"/>
    <property type="match status" value="1"/>
</dbReference>
<dbReference type="GO" id="GO:1990837">
    <property type="term" value="F:sequence-specific double-stranded DNA binding"/>
    <property type="evidence" value="ECO:0007669"/>
    <property type="project" value="TreeGrafter"/>
</dbReference>
<accession>A0A182EKL2</accession>
<feature type="domain" description="Homeobox" evidence="9">
    <location>
        <begin position="204"/>
        <end position="264"/>
    </location>
</feature>
<dbReference type="AlphaFoldDB" id="A0A182EKL2"/>
<feature type="compositionally biased region" description="Low complexity" evidence="8">
    <location>
        <begin position="16"/>
        <end position="43"/>
    </location>
</feature>
<dbReference type="GO" id="GO:0048663">
    <property type="term" value="P:neuron fate commitment"/>
    <property type="evidence" value="ECO:0007669"/>
    <property type="project" value="UniProtKB-ARBA"/>
</dbReference>
<protein>
    <submittedName>
        <fullName evidence="12">Homeobox domain-containing protein</fullName>
    </submittedName>
</protein>
<evidence type="ECO:0000256" key="7">
    <source>
        <dbReference type="RuleBase" id="RU000682"/>
    </source>
</evidence>
<keyword evidence="2" id="KW-0217">Developmental protein</keyword>
<dbReference type="PRINTS" id="PR00024">
    <property type="entry name" value="HOMEOBOX"/>
</dbReference>
<feature type="DNA-binding region" description="Homeobox" evidence="6">
    <location>
        <begin position="206"/>
        <end position="265"/>
    </location>
</feature>
<dbReference type="InterPro" id="IPR017970">
    <property type="entry name" value="Homeobox_CS"/>
</dbReference>
<reference evidence="10 11" key="2">
    <citation type="submission" date="2018-08" db="EMBL/GenBank/DDBJ databases">
        <authorList>
            <person name="Laetsch R D."/>
            <person name="Stevens L."/>
            <person name="Kumar S."/>
            <person name="Blaxter L. M."/>
        </authorList>
    </citation>
    <scope>NUCLEOTIDE SEQUENCE [LARGE SCALE GENOMIC DNA]</scope>
</reference>
<organism evidence="12">
    <name type="scientific">Onchocerca ochengi</name>
    <name type="common">Filarial nematode worm</name>
    <dbReference type="NCBI Taxonomy" id="42157"/>
    <lineage>
        <taxon>Eukaryota</taxon>
        <taxon>Metazoa</taxon>
        <taxon>Ecdysozoa</taxon>
        <taxon>Nematoda</taxon>
        <taxon>Chromadorea</taxon>
        <taxon>Rhabditida</taxon>
        <taxon>Spirurina</taxon>
        <taxon>Spiruromorpha</taxon>
        <taxon>Filarioidea</taxon>
        <taxon>Onchocercidae</taxon>
        <taxon>Onchocerca</taxon>
    </lineage>
</organism>
<comment type="subcellular location">
    <subcellularLocation>
        <location evidence="1 6 7">Nucleus</location>
    </subcellularLocation>
</comment>
<dbReference type="CDD" id="cd00086">
    <property type="entry name" value="homeodomain"/>
    <property type="match status" value="1"/>
</dbReference>
<dbReference type="GO" id="GO:0048812">
    <property type="term" value="P:neuron projection morphogenesis"/>
    <property type="evidence" value="ECO:0007669"/>
    <property type="project" value="TreeGrafter"/>
</dbReference>
<dbReference type="GO" id="GO:0000981">
    <property type="term" value="F:DNA-binding transcription factor activity, RNA polymerase II-specific"/>
    <property type="evidence" value="ECO:0007669"/>
    <property type="project" value="InterPro"/>
</dbReference>
<dbReference type="OrthoDB" id="6159439at2759"/>
<gene>
    <name evidence="10" type="ORF">NOO_LOCUS8650</name>
</gene>
<dbReference type="InterPro" id="IPR020479">
    <property type="entry name" value="HD_metazoa"/>
</dbReference>
<evidence type="ECO:0000256" key="2">
    <source>
        <dbReference type="ARBA" id="ARBA00022473"/>
    </source>
</evidence>
<evidence type="ECO:0000256" key="6">
    <source>
        <dbReference type="PROSITE-ProRule" id="PRU00108"/>
    </source>
</evidence>
<dbReference type="Pfam" id="PF00046">
    <property type="entry name" value="Homeodomain"/>
    <property type="match status" value="1"/>
</dbReference>
<dbReference type="GO" id="GO:0005634">
    <property type="term" value="C:nucleus"/>
    <property type="evidence" value="ECO:0007669"/>
    <property type="project" value="UniProtKB-SubCell"/>
</dbReference>
<keyword evidence="5 6" id="KW-0539">Nucleus</keyword>
<keyword evidence="11" id="KW-1185">Reference proteome</keyword>
<dbReference type="InterPro" id="IPR042768">
    <property type="entry name" value="MNX1/Ceh-12"/>
</dbReference>
<evidence type="ECO:0000313" key="12">
    <source>
        <dbReference type="WBParaSite" id="nOo.2.0.1.t08650-RA"/>
    </source>
</evidence>
<dbReference type="SUPFAM" id="SSF46689">
    <property type="entry name" value="Homeodomain-like"/>
    <property type="match status" value="1"/>
</dbReference>
<dbReference type="SMART" id="SM00389">
    <property type="entry name" value="HOX"/>
    <property type="match status" value="1"/>
</dbReference>
<dbReference type="PANTHER" id="PTHR24335:SF4">
    <property type="entry name" value="EXTRA-EXTRA"/>
    <property type="match status" value="1"/>
</dbReference>
<dbReference type="STRING" id="42157.A0A182EKL2"/>
<dbReference type="PANTHER" id="PTHR24335">
    <property type="entry name" value="MOTOR NEURON AND PANCREAS HOMEOBOX PROTEIN"/>
    <property type="match status" value="1"/>
</dbReference>
<dbReference type="Gene3D" id="1.10.10.60">
    <property type="entry name" value="Homeodomain-like"/>
    <property type="match status" value="1"/>
</dbReference>
<dbReference type="EMBL" id="UYRW01003731">
    <property type="protein sequence ID" value="VDM91444.1"/>
    <property type="molecule type" value="Genomic_DNA"/>
</dbReference>
<name>A0A182EKL2_ONCOC</name>
<evidence type="ECO:0000313" key="10">
    <source>
        <dbReference type="EMBL" id="VDM91444.1"/>
    </source>
</evidence>
<keyword evidence="4 6" id="KW-0371">Homeobox</keyword>
<dbReference type="FunFam" id="1.10.10.60:FF:000417">
    <property type="entry name" value="Even-skipped homeobox 1"/>
    <property type="match status" value="1"/>
</dbReference>
<dbReference type="GO" id="GO:0007417">
    <property type="term" value="P:central nervous system development"/>
    <property type="evidence" value="ECO:0007669"/>
    <property type="project" value="TreeGrafter"/>
</dbReference>
<evidence type="ECO:0000313" key="11">
    <source>
        <dbReference type="Proteomes" id="UP000271087"/>
    </source>
</evidence>
<dbReference type="InterPro" id="IPR001356">
    <property type="entry name" value="HD"/>
</dbReference>
<feature type="region of interest" description="Disordered" evidence="8">
    <location>
        <begin position="11"/>
        <end position="43"/>
    </location>
</feature>
<sequence length="274" mass="30770">MFTSIDALLRHDNNHDNNPNHNHNNNNTNNINSNQTNTVSSSSSYRKLNGKIIHILPDNISSPTYSINSLSLFSENHHSPENQHIAKKFTEMETLRYVQSSITPTSSSTITVTTPVMLSSSSSSSPSSTTTTTSSYMLPMITATIASSTTTTTSSTTTTTMATRTERAPILTEQLPYPSMYHATNIPLLYDHLALTINAWQALGKIRRPRTAFTTEQLIELERNFAQTRYLSRPKRYQLAQKLQLSETQIKIWFQNRRMKNKRSGLGILGSNQV</sequence>
<keyword evidence="3 6" id="KW-0238">DNA-binding</keyword>
<evidence type="ECO:0000256" key="4">
    <source>
        <dbReference type="ARBA" id="ARBA00023155"/>
    </source>
</evidence>
<evidence type="ECO:0000256" key="5">
    <source>
        <dbReference type="ARBA" id="ARBA00023242"/>
    </source>
</evidence>
<evidence type="ECO:0000256" key="1">
    <source>
        <dbReference type="ARBA" id="ARBA00004123"/>
    </source>
</evidence>
<dbReference type="PROSITE" id="PS50071">
    <property type="entry name" value="HOMEOBOX_2"/>
    <property type="match status" value="1"/>
</dbReference>
<dbReference type="InterPro" id="IPR009057">
    <property type="entry name" value="Homeodomain-like_sf"/>
</dbReference>
<dbReference type="Proteomes" id="UP000271087">
    <property type="component" value="Unassembled WGS sequence"/>
</dbReference>
<proteinExistence type="predicted"/>
<evidence type="ECO:0000256" key="3">
    <source>
        <dbReference type="ARBA" id="ARBA00023125"/>
    </source>
</evidence>
<dbReference type="WBParaSite" id="nOo.2.0.1.t08650-RA">
    <property type="protein sequence ID" value="nOo.2.0.1.t08650-RA"/>
    <property type="gene ID" value="nOo.2.0.1.g08650"/>
</dbReference>